<evidence type="ECO:0000256" key="11">
    <source>
        <dbReference type="ARBA" id="ARBA00022837"/>
    </source>
</evidence>
<dbReference type="InterPro" id="IPR047215">
    <property type="entry name" value="Galactose_mutarotase-like"/>
</dbReference>
<dbReference type="SUPFAM" id="SSF74650">
    <property type="entry name" value="Galactose mutarotase-like"/>
    <property type="match status" value="1"/>
</dbReference>
<dbReference type="AlphaFoldDB" id="A0A9D1GLD7"/>
<keyword evidence="10" id="KW-0597">Phosphoprotein</keyword>
<dbReference type="PANTHER" id="PTHR10091:SF0">
    <property type="entry name" value="GALACTOSE MUTAROTASE"/>
    <property type="match status" value="1"/>
</dbReference>
<sequence length="387" mass="42219">MKKLELLTLCAAIAIAALAGCSQGRNEVTKSGLRPADFETEYEDSLRGRKPVSLHVLKNGSGMEACITNFGGRIVSLTVPDRDGGFRDVVLGFSKASDYFPSNNQSDFGAAIGRYANRIDKGSFVIDGERIQLPVNNFGHCLHGGPAGWQYQVYDAAQPDDSTLVLTMHSPDGDQNFPGEVTAVVTYTLRDDNALDIKYSATSTEPTVINMTNHSYFNLSGDPSRPVTDHLLYIDADSFTPVDSTYMTTGEILPVEGTPMDFRTPKLIGRDIDDFGYEQLKNGNGYDHNWVLNGGGDISVKAAELSCPESGIALEVYTTEPGLQFYSGNFLDGTQTGKNGKVYGKRAAACLETQHYPDSPNKPDWPSVVLRPGESYESETIFKFTIR</sequence>
<dbReference type="GO" id="GO:0005737">
    <property type="term" value="C:cytoplasm"/>
    <property type="evidence" value="ECO:0007669"/>
    <property type="project" value="UniProtKB-SubCell"/>
</dbReference>
<dbReference type="GO" id="GO:0004034">
    <property type="term" value="F:aldose 1-epimerase activity"/>
    <property type="evidence" value="ECO:0007669"/>
    <property type="project" value="UniProtKB-EC"/>
</dbReference>
<keyword evidence="13 14" id="KW-0119">Carbohydrate metabolism</keyword>
<dbReference type="GO" id="GO:0006006">
    <property type="term" value="P:glucose metabolic process"/>
    <property type="evidence" value="ECO:0007669"/>
    <property type="project" value="TreeGrafter"/>
</dbReference>
<evidence type="ECO:0000256" key="14">
    <source>
        <dbReference type="PIRNR" id="PIRNR005096"/>
    </source>
</evidence>
<dbReference type="Pfam" id="PF01263">
    <property type="entry name" value="Aldose_epim"/>
    <property type="match status" value="1"/>
</dbReference>
<evidence type="ECO:0000256" key="6">
    <source>
        <dbReference type="ARBA" id="ARBA00011245"/>
    </source>
</evidence>
<evidence type="ECO:0000256" key="4">
    <source>
        <dbReference type="ARBA" id="ARBA00005028"/>
    </source>
</evidence>
<comment type="similarity">
    <text evidence="5 14">Belongs to the aldose epimerase family.</text>
</comment>
<proteinExistence type="inferred from homology"/>
<reference evidence="19" key="1">
    <citation type="submission" date="2020-10" db="EMBL/GenBank/DDBJ databases">
        <authorList>
            <person name="Gilroy R."/>
        </authorList>
    </citation>
    <scope>NUCLEOTIDE SEQUENCE</scope>
    <source>
        <strain evidence="19">ChiHecec2B26-709</strain>
    </source>
</reference>
<dbReference type="InterPro" id="IPR014718">
    <property type="entry name" value="GH-type_carb-bd"/>
</dbReference>
<evidence type="ECO:0000256" key="7">
    <source>
        <dbReference type="ARBA" id="ARBA00013185"/>
    </source>
</evidence>
<feature type="binding site" evidence="17">
    <location>
        <begin position="214"/>
        <end position="216"/>
    </location>
    <ligand>
        <name>beta-D-galactose</name>
        <dbReference type="ChEBI" id="CHEBI:27667"/>
    </ligand>
</feature>
<feature type="active site" description="Proton donor" evidence="15">
    <location>
        <position position="214"/>
    </location>
</feature>
<evidence type="ECO:0000313" key="20">
    <source>
        <dbReference type="Proteomes" id="UP000886881"/>
    </source>
</evidence>
<dbReference type="InterPro" id="IPR011013">
    <property type="entry name" value="Gal_mutarotase_sf_dom"/>
</dbReference>
<dbReference type="PIRSF" id="PIRSF005096">
    <property type="entry name" value="GALM"/>
    <property type="match status" value="1"/>
</dbReference>
<dbReference type="PROSITE" id="PS51257">
    <property type="entry name" value="PROKAR_LIPOPROTEIN"/>
    <property type="match status" value="1"/>
</dbReference>
<dbReference type="GO" id="GO:0033499">
    <property type="term" value="P:galactose catabolic process via UDP-galactose, Leloir pathway"/>
    <property type="evidence" value="ECO:0007669"/>
    <property type="project" value="TreeGrafter"/>
</dbReference>
<evidence type="ECO:0000256" key="10">
    <source>
        <dbReference type="ARBA" id="ARBA00022553"/>
    </source>
</evidence>
<comment type="subunit">
    <text evidence="6">Monomer.</text>
</comment>
<organism evidence="19 20">
    <name type="scientific">Candidatus Cryptobacteroides merdipullorum</name>
    <dbReference type="NCBI Taxonomy" id="2840771"/>
    <lineage>
        <taxon>Bacteria</taxon>
        <taxon>Pseudomonadati</taxon>
        <taxon>Bacteroidota</taxon>
        <taxon>Bacteroidia</taxon>
        <taxon>Bacteroidales</taxon>
        <taxon>Candidatus Cryptobacteroides</taxon>
    </lineage>
</organism>
<dbReference type="FunFam" id="2.70.98.10:FF:000003">
    <property type="entry name" value="Aldose 1-epimerase"/>
    <property type="match status" value="1"/>
</dbReference>
<keyword evidence="11" id="KW-0106">Calcium</keyword>
<dbReference type="Proteomes" id="UP000886881">
    <property type="component" value="Unassembled WGS sequence"/>
</dbReference>
<gene>
    <name evidence="19" type="ORF">IAC35_00355</name>
</gene>
<evidence type="ECO:0000256" key="16">
    <source>
        <dbReference type="PIRSR" id="PIRSR005096-2"/>
    </source>
</evidence>
<dbReference type="InterPro" id="IPR018052">
    <property type="entry name" value="Ald1_epimerase_CS"/>
</dbReference>
<feature type="binding site" evidence="17">
    <location>
        <begin position="117"/>
        <end position="118"/>
    </location>
    <ligand>
        <name>beta-D-galactose</name>
        <dbReference type="ChEBI" id="CHEBI:27667"/>
    </ligand>
</feature>
<reference evidence="19" key="2">
    <citation type="journal article" date="2021" name="PeerJ">
        <title>Extensive microbial diversity within the chicken gut microbiome revealed by metagenomics and culture.</title>
        <authorList>
            <person name="Gilroy R."/>
            <person name="Ravi A."/>
            <person name="Getino M."/>
            <person name="Pursley I."/>
            <person name="Horton D.L."/>
            <person name="Alikhan N.F."/>
            <person name="Baker D."/>
            <person name="Gharbi K."/>
            <person name="Hall N."/>
            <person name="Watson M."/>
            <person name="Adriaenssens E.M."/>
            <person name="Foster-Nyarko E."/>
            <person name="Jarju S."/>
            <person name="Secka A."/>
            <person name="Antonio M."/>
            <person name="Oren A."/>
            <person name="Chaudhuri R.R."/>
            <person name="La Ragione R."/>
            <person name="Hildebrand F."/>
            <person name="Pallen M.J."/>
        </authorList>
    </citation>
    <scope>NUCLEOTIDE SEQUENCE</scope>
    <source>
        <strain evidence="19">ChiHecec2B26-709</strain>
    </source>
</reference>
<dbReference type="Gene3D" id="2.70.98.10">
    <property type="match status" value="1"/>
</dbReference>
<feature type="signal peptide" evidence="18">
    <location>
        <begin position="1"/>
        <end position="19"/>
    </location>
</feature>
<evidence type="ECO:0000256" key="13">
    <source>
        <dbReference type="ARBA" id="ARBA00023277"/>
    </source>
</evidence>
<protein>
    <recommendedName>
        <fullName evidence="8 14">Aldose 1-epimerase</fullName>
        <ecNumber evidence="7 14">5.1.3.3</ecNumber>
    </recommendedName>
</protein>
<evidence type="ECO:0000256" key="5">
    <source>
        <dbReference type="ARBA" id="ARBA00006206"/>
    </source>
</evidence>
<accession>A0A9D1GLD7</accession>
<evidence type="ECO:0000256" key="17">
    <source>
        <dbReference type="PIRSR" id="PIRSR005096-3"/>
    </source>
</evidence>
<keyword evidence="9" id="KW-0963">Cytoplasm</keyword>
<comment type="subcellular location">
    <subcellularLocation>
        <location evidence="3">Cytoplasm</location>
    </subcellularLocation>
</comment>
<evidence type="ECO:0000256" key="3">
    <source>
        <dbReference type="ARBA" id="ARBA00004496"/>
    </source>
</evidence>
<evidence type="ECO:0000256" key="12">
    <source>
        <dbReference type="ARBA" id="ARBA00023235"/>
    </source>
</evidence>
<evidence type="ECO:0000256" key="2">
    <source>
        <dbReference type="ARBA" id="ARBA00001913"/>
    </source>
</evidence>
<dbReference type="PANTHER" id="PTHR10091">
    <property type="entry name" value="ALDOSE-1-EPIMERASE"/>
    <property type="match status" value="1"/>
</dbReference>
<feature type="binding site" evidence="16">
    <location>
        <position position="287"/>
    </location>
    <ligand>
        <name>beta-D-galactose</name>
        <dbReference type="ChEBI" id="CHEBI:27667"/>
    </ligand>
</feature>
<dbReference type="GO" id="GO:0030246">
    <property type="term" value="F:carbohydrate binding"/>
    <property type="evidence" value="ECO:0007669"/>
    <property type="project" value="InterPro"/>
</dbReference>
<comment type="pathway">
    <text evidence="4 14">Carbohydrate metabolism; hexose metabolism.</text>
</comment>
<dbReference type="PROSITE" id="PS00545">
    <property type="entry name" value="ALDOSE_1_EPIMERASE"/>
    <property type="match status" value="1"/>
</dbReference>
<evidence type="ECO:0000256" key="9">
    <source>
        <dbReference type="ARBA" id="ARBA00022490"/>
    </source>
</evidence>
<comment type="cofactor">
    <cofactor evidence="2">
        <name>Ca(2+)</name>
        <dbReference type="ChEBI" id="CHEBI:29108"/>
    </cofactor>
</comment>
<feature type="chain" id="PRO_5039588140" description="Aldose 1-epimerase" evidence="18">
    <location>
        <begin position="20"/>
        <end position="387"/>
    </location>
</feature>
<comment type="catalytic activity">
    <reaction evidence="1 14">
        <text>alpha-D-glucose = beta-D-glucose</text>
        <dbReference type="Rhea" id="RHEA:10264"/>
        <dbReference type="ChEBI" id="CHEBI:15903"/>
        <dbReference type="ChEBI" id="CHEBI:17925"/>
        <dbReference type="EC" id="5.1.3.3"/>
    </reaction>
</comment>
<feature type="active site" description="Proton acceptor" evidence="15">
    <location>
        <position position="352"/>
    </location>
</feature>
<comment type="caution">
    <text evidence="19">The sequence shown here is derived from an EMBL/GenBank/DDBJ whole genome shotgun (WGS) entry which is preliminary data.</text>
</comment>
<name>A0A9D1GLD7_9BACT</name>
<dbReference type="NCBIfam" id="NF008277">
    <property type="entry name" value="PRK11055.1"/>
    <property type="match status" value="1"/>
</dbReference>
<evidence type="ECO:0000256" key="8">
    <source>
        <dbReference type="ARBA" id="ARBA00014165"/>
    </source>
</evidence>
<evidence type="ECO:0000256" key="15">
    <source>
        <dbReference type="PIRSR" id="PIRSR005096-1"/>
    </source>
</evidence>
<dbReference type="EMBL" id="DVLC01000005">
    <property type="protein sequence ID" value="HIT46293.1"/>
    <property type="molecule type" value="Genomic_DNA"/>
</dbReference>
<dbReference type="InterPro" id="IPR015443">
    <property type="entry name" value="Aldose_1-epimerase"/>
</dbReference>
<dbReference type="EC" id="5.1.3.3" evidence="7 14"/>
<evidence type="ECO:0000256" key="18">
    <source>
        <dbReference type="SAM" id="SignalP"/>
    </source>
</evidence>
<dbReference type="CDD" id="cd09019">
    <property type="entry name" value="galactose_mutarotase_like"/>
    <property type="match status" value="1"/>
</dbReference>
<keyword evidence="18" id="KW-0732">Signal</keyword>
<dbReference type="InterPro" id="IPR008183">
    <property type="entry name" value="Aldose_1/G6P_1-epimerase"/>
</dbReference>
<keyword evidence="12 14" id="KW-0413">Isomerase</keyword>
<evidence type="ECO:0000313" key="19">
    <source>
        <dbReference type="EMBL" id="HIT46293.1"/>
    </source>
</evidence>
<evidence type="ECO:0000256" key="1">
    <source>
        <dbReference type="ARBA" id="ARBA00001614"/>
    </source>
</evidence>